<dbReference type="Gene3D" id="3.10.580.10">
    <property type="entry name" value="CBS-domain"/>
    <property type="match status" value="2"/>
</dbReference>
<evidence type="ECO:0000313" key="4">
    <source>
        <dbReference type="EMBL" id="OGK16272.1"/>
    </source>
</evidence>
<gene>
    <name evidence="4" type="ORF">A2690_02700</name>
</gene>
<reference evidence="4 5" key="1">
    <citation type="journal article" date="2016" name="Nat. Commun.">
        <title>Thousands of microbial genomes shed light on interconnected biogeochemical processes in an aquifer system.</title>
        <authorList>
            <person name="Anantharaman K."/>
            <person name="Brown C.T."/>
            <person name="Hug L.A."/>
            <person name="Sharon I."/>
            <person name="Castelle C.J."/>
            <person name="Probst A.J."/>
            <person name="Thomas B.C."/>
            <person name="Singh A."/>
            <person name="Wilkins M.J."/>
            <person name="Karaoz U."/>
            <person name="Brodie E.L."/>
            <person name="Williams K.H."/>
            <person name="Hubbard S.S."/>
            <person name="Banfield J.F."/>
        </authorList>
    </citation>
    <scope>NUCLEOTIDE SEQUENCE [LARGE SCALE GENOMIC DNA]</scope>
</reference>
<keyword evidence="1 2" id="KW-0129">CBS domain</keyword>
<dbReference type="InterPro" id="IPR051257">
    <property type="entry name" value="Diverse_CBS-Domain"/>
</dbReference>
<feature type="domain" description="CBS" evidence="3">
    <location>
        <begin position="143"/>
        <end position="203"/>
    </location>
</feature>
<dbReference type="EMBL" id="MFZF01000018">
    <property type="protein sequence ID" value="OGK16272.1"/>
    <property type="molecule type" value="Genomic_DNA"/>
</dbReference>
<sequence>MTVGDIYKTSGIIKVSPNDTISGVLSKLTSSHDTAFVFDPSTGSGQVLRPRSGQGKFLGIIVPFFSTIKKTHDPATKVDKMLVHPPRVGLNDSLEHVAKLMTESKMHYLPVFEHNEFKGIINARRILSAILDKVDNFKQVVSLTHGKHSRLVSITVEDSIMSALHLFKEHNISKLVVVSPDMKLKGILAQYDLMGYFTVPKDRQTFGAFEGEKVKQHNALVKNLYKTNVLTMTIHNTYERAFQLMNDKNLGSVVVIDHDNHPIKIVTTGDLLRMLIEKKKELPIDLSVRRIQESDKKKTDYFVNQLSRRLKHLDNLSKVTVSIDEHKNGKAIEVTLRLSYLRNKDTIIKKTGKNIQNVLAKVITTIDSYISKL</sequence>
<dbReference type="Gene3D" id="3.90.1280.20">
    <property type="match status" value="1"/>
</dbReference>
<dbReference type="PANTHER" id="PTHR43080:SF2">
    <property type="entry name" value="CBS DOMAIN-CONTAINING PROTEIN"/>
    <property type="match status" value="1"/>
</dbReference>
<dbReference type="Pfam" id="PF00571">
    <property type="entry name" value="CBS"/>
    <property type="match status" value="3"/>
</dbReference>
<proteinExistence type="predicted"/>
<comment type="caution">
    <text evidence="4">The sequence shown here is derived from an EMBL/GenBank/DDBJ whole genome shotgun (WGS) entry which is preliminary data.</text>
</comment>
<dbReference type="InterPro" id="IPR046342">
    <property type="entry name" value="CBS_dom_sf"/>
</dbReference>
<dbReference type="SUPFAM" id="SSF54631">
    <property type="entry name" value="CBS-domain pair"/>
    <property type="match status" value="2"/>
</dbReference>
<dbReference type="CDD" id="cd02205">
    <property type="entry name" value="CBS_pair_SF"/>
    <property type="match status" value="2"/>
</dbReference>
<dbReference type="AlphaFoldDB" id="A0A1F7GCF6"/>
<dbReference type="PANTHER" id="PTHR43080">
    <property type="entry name" value="CBS DOMAIN-CONTAINING PROTEIN CBSX3, MITOCHONDRIAL"/>
    <property type="match status" value="1"/>
</dbReference>
<feature type="domain" description="CBS" evidence="3">
    <location>
        <begin position="225"/>
        <end position="281"/>
    </location>
</feature>
<feature type="domain" description="CBS" evidence="3">
    <location>
        <begin position="81"/>
        <end position="136"/>
    </location>
</feature>
<name>A0A1F7GCF6_9BACT</name>
<evidence type="ECO:0000256" key="2">
    <source>
        <dbReference type="PROSITE-ProRule" id="PRU00703"/>
    </source>
</evidence>
<evidence type="ECO:0000256" key="1">
    <source>
        <dbReference type="ARBA" id="ARBA00023122"/>
    </source>
</evidence>
<evidence type="ECO:0000259" key="3">
    <source>
        <dbReference type="PROSITE" id="PS51371"/>
    </source>
</evidence>
<dbReference type="InterPro" id="IPR000644">
    <property type="entry name" value="CBS_dom"/>
</dbReference>
<evidence type="ECO:0000313" key="5">
    <source>
        <dbReference type="Proteomes" id="UP000178372"/>
    </source>
</evidence>
<dbReference type="Proteomes" id="UP000178372">
    <property type="component" value="Unassembled WGS sequence"/>
</dbReference>
<organism evidence="4 5">
    <name type="scientific">Candidatus Roizmanbacteria bacterium RIFCSPHIGHO2_01_FULL_39_12b</name>
    <dbReference type="NCBI Taxonomy" id="1802030"/>
    <lineage>
        <taxon>Bacteria</taxon>
        <taxon>Candidatus Roizmaniibacteriota</taxon>
    </lineage>
</organism>
<dbReference type="PROSITE" id="PS51371">
    <property type="entry name" value="CBS"/>
    <property type="match status" value="3"/>
</dbReference>
<dbReference type="SMART" id="SM00116">
    <property type="entry name" value="CBS"/>
    <property type="match status" value="3"/>
</dbReference>
<protein>
    <recommendedName>
        <fullName evidence="3">CBS domain-containing protein</fullName>
    </recommendedName>
</protein>
<accession>A0A1F7GCF6</accession>